<accession>A0ABW6S341</accession>
<keyword evidence="3" id="KW-1185">Reference proteome</keyword>
<protein>
    <submittedName>
        <fullName evidence="2">Uncharacterized protein</fullName>
    </submittedName>
</protein>
<evidence type="ECO:0000313" key="3">
    <source>
        <dbReference type="Proteomes" id="UP001601992"/>
    </source>
</evidence>
<feature type="transmembrane region" description="Helical" evidence="1">
    <location>
        <begin position="133"/>
        <end position="154"/>
    </location>
</feature>
<evidence type="ECO:0000313" key="2">
    <source>
        <dbReference type="EMBL" id="MFF3570654.1"/>
    </source>
</evidence>
<evidence type="ECO:0000256" key="1">
    <source>
        <dbReference type="SAM" id="Phobius"/>
    </source>
</evidence>
<proteinExistence type="predicted"/>
<gene>
    <name evidence="2" type="ORF">ACFYXQ_23005</name>
</gene>
<dbReference type="RefSeq" id="WP_051192832.1">
    <property type="nucleotide sequence ID" value="NZ_JBIAQY010000008.1"/>
</dbReference>
<organism evidence="2 3">
    <name type="scientific">Nocardia jiangxiensis</name>
    <dbReference type="NCBI Taxonomy" id="282685"/>
    <lineage>
        <taxon>Bacteria</taxon>
        <taxon>Bacillati</taxon>
        <taxon>Actinomycetota</taxon>
        <taxon>Actinomycetes</taxon>
        <taxon>Mycobacteriales</taxon>
        <taxon>Nocardiaceae</taxon>
        <taxon>Nocardia</taxon>
    </lineage>
</organism>
<dbReference type="Proteomes" id="UP001601992">
    <property type="component" value="Unassembled WGS sequence"/>
</dbReference>
<dbReference type="EMBL" id="JBIAQY010000008">
    <property type="protein sequence ID" value="MFF3570654.1"/>
    <property type="molecule type" value="Genomic_DNA"/>
</dbReference>
<reference evidence="2 3" key="1">
    <citation type="submission" date="2024-10" db="EMBL/GenBank/DDBJ databases">
        <title>The Natural Products Discovery Center: Release of the First 8490 Sequenced Strains for Exploring Actinobacteria Biosynthetic Diversity.</title>
        <authorList>
            <person name="Kalkreuter E."/>
            <person name="Kautsar S.A."/>
            <person name="Yang D."/>
            <person name="Bader C.D."/>
            <person name="Teijaro C.N."/>
            <person name="Fluegel L."/>
            <person name="Davis C.M."/>
            <person name="Simpson J.R."/>
            <person name="Lauterbach L."/>
            <person name="Steele A.D."/>
            <person name="Gui C."/>
            <person name="Meng S."/>
            <person name="Li G."/>
            <person name="Viehrig K."/>
            <person name="Ye F."/>
            <person name="Su P."/>
            <person name="Kiefer A.F."/>
            <person name="Nichols A."/>
            <person name="Cepeda A.J."/>
            <person name="Yan W."/>
            <person name="Fan B."/>
            <person name="Jiang Y."/>
            <person name="Adhikari A."/>
            <person name="Zheng C.-J."/>
            <person name="Schuster L."/>
            <person name="Cowan T.M."/>
            <person name="Smanski M.J."/>
            <person name="Chevrette M.G."/>
            <person name="De Carvalho L.P.S."/>
            <person name="Shen B."/>
        </authorList>
    </citation>
    <scope>NUCLEOTIDE SEQUENCE [LARGE SCALE GENOMIC DNA]</scope>
    <source>
        <strain evidence="2 3">NPDC002593</strain>
    </source>
</reference>
<sequence>MRISVERAGDNLRVRMRLDVNRRRWLITRISLWILAIVGILVGLWGVLAPGPFYRSMPGLGLNWVAMDGPYNHHLVADTGAFFLAVGAMTAAALFYGDSLLARVAGGGWVVFGVPHAIYHLTHRPDGMSTGNYVLEIFAAILPPLLGLVAALAAPRERAQLRDPAPMTFRLPGRRNR</sequence>
<keyword evidence="1" id="KW-1133">Transmembrane helix</keyword>
<keyword evidence="1" id="KW-0812">Transmembrane</keyword>
<feature type="transmembrane region" description="Helical" evidence="1">
    <location>
        <begin position="32"/>
        <end position="54"/>
    </location>
</feature>
<comment type="caution">
    <text evidence="2">The sequence shown here is derived from an EMBL/GenBank/DDBJ whole genome shotgun (WGS) entry which is preliminary data.</text>
</comment>
<keyword evidence="1" id="KW-0472">Membrane</keyword>
<feature type="transmembrane region" description="Helical" evidence="1">
    <location>
        <begin position="104"/>
        <end position="121"/>
    </location>
</feature>
<name>A0ABW6S341_9NOCA</name>
<feature type="transmembrane region" description="Helical" evidence="1">
    <location>
        <begin position="74"/>
        <end position="97"/>
    </location>
</feature>